<dbReference type="EMBL" id="KB870819">
    <property type="protein sequence ID" value="EOA12291.1"/>
    <property type="molecule type" value="Genomic_DNA"/>
</dbReference>
<dbReference type="EMBL" id="KB870819">
    <property type="protein sequence ID" value="EOA12292.1"/>
    <property type="molecule type" value="Genomic_DNA"/>
</dbReference>
<keyword evidence="2" id="KW-1185">Reference proteome</keyword>
<dbReference type="AlphaFoldDB" id="R0ETA2"/>
<gene>
    <name evidence="1" type="ORF">CARUB_v100079891mg</name>
</gene>
<proteinExistence type="predicted"/>
<sequence>MGVLKAHGINHIYKVNTPSS</sequence>
<dbReference type="Proteomes" id="UP000029121">
    <property type="component" value="Unassembled WGS sequence"/>
</dbReference>
<reference evidence="2" key="1">
    <citation type="journal article" date="2013" name="Nat. Genet.">
        <title>The Capsella rubella genome and the genomic consequences of rapid mating system evolution.</title>
        <authorList>
            <person name="Slotte T."/>
            <person name="Hazzouri K.M."/>
            <person name="Agren J.A."/>
            <person name="Koenig D."/>
            <person name="Maumus F."/>
            <person name="Guo Y.L."/>
            <person name="Steige K."/>
            <person name="Platts A.E."/>
            <person name="Escobar J.S."/>
            <person name="Newman L.K."/>
            <person name="Wang W."/>
            <person name="Mandakova T."/>
            <person name="Vello E."/>
            <person name="Smith L.M."/>
            <person name="Henz S.R."/>
            <person name="Steffen J."/>
            <person name="Takuno S."/>
            <person name="Brandvain Y."/>
            <person name="Coop G."/>
            <person name="Andolfatto P."/>
            <person name="Hu T.T."/>
            <person name="Blanchette M."/>
            <person name="Clark R.M."/>
            <person name="Quesneville H."/>
            <person name="Nordborg M."/>
            <person name="Gaut B.S."/>
            <person name="Lysak M.A."/>
            <person name="Jenkins J."/>
            <person name="Grimwood J."/>
            <person name="Chapman J."/>
            <person name="Prochnik S."/>
            <person name="Shu S."/>
            <person name="Rokhsar D."/>
            <person name="Schmutz J."/>
            <person name="Weigel D."/>
            <person name="Wright S.I."/>
        </authorList>
    </citation>
    <scope>NUCLEOTIDE SEQUENCE [LARGE SCALE GENOMIC DNA]</scope>
    <source>
        <strain evidence="2">cv. Monte Gargano</strain>
    </source>
</reference>
<accession>R0ETA2</accession>
<name>R0ETA2_9BRAS</name>
<evidence type="ECO:0000313" key="2">
    <source>
        <dbReference type="Proteomes" id="UP000029121"/>
    </source>
</evidence>
<organism evidence="1 2">
    <name type="scientific">Capsella rubella</name>
    <dbReference type="NCBI Taxonomy" id="81985"/>
    <lineage>
        <taxon>Eukaryota</taxon>
        <taxon>Viridiplantae</taxon>
        <taxon>Streptophyta</taxon>
        <taxon>Embryophyta</taxon>
        <taxon>Tracheophyta</taxon>
        <taxon>Spermatophyta</taxon>
        <taxon>Magnoliopsida</taxon>
        <taxon>eudicotyledons</taxon>
        <taxon>Gunneridae</taxon>
        <taxon>Pentapetalae</taxon>
        <taxon>rosids</taxon>
        <taxon>malvids</taxon>
        <taxon>Brassicales</taxon>
        <taxon>Brassicaceae</taxon>
        <taxon>Camelineae</taxon>
        <taxon>Capsella</taxon>
    </lineage>
</organism>
<feature type="non-terminal residue" evidence="1">
    <location>
        <position position="20"/>
    </location>
</feature>
<protein>
    <submittedName>
        <fullName evidence="1">Uncharacterized protein</fullName>
    </submittedName>
</protein>
<reference evidence="1" key="2">
    <citation type="journal article" date="2013" name="Nat. Genet.">
        <title>Genome sequencing of Capsella rubella.</title>
        <authorList>
            <person name="Schmutz J."/>
            <person name="Prochnik S."/>
            <person name="Nordborg M."/>
            <person name="Weigel D."/>
            <person name="Rokhsar D."/>
            <person name="Wright S."/>
        </authorList>
    </citation>
    <scope>NUCLEOTIDE SEQUENCE</scope>
</reference>
<evidence type="ECO:0000313" key="1">
    <source>
        <dbReference type="EMBL" id="EOA12292.1"/>
    </source>
</evidence>